<evidence type="ECO:0000313" key="2">
    <source>
        <dbReference type="Proteomes" id="UP000054624"/>
    </source>
</evidence>
<dbReference type="Proteomes" id="UP000054624">
    <property type="component" value="Unassembled WGS sequence"/>
</dbReference>
<dbReference type="PANTHER" id="PTHR36155">
    <property type="entry name" value="BLL5354 PROTEIN"/>
    <property type="match status" value="1"/>
</dbReference>
<sequence>MELLAIAIDKPEDTNFILGQSHFIKTVEDLHEALVGAVPGIRFGLAFCEASGKRLVRTSGTDAHCIDMAAHNAQNIGAGHSFIIVLGDGFFPVNVLNTIKAVPEVCRIFCATANPTQVLVAQTDQGRGIVGVVDGLPPLGVETDEDVKWRKDLLRKIGYKA</sequence>
<dbReference type="AlphaFoldDB" id="A0A158BQR0"/>
<dbReference type="PANTHER" id="PTHR36155:SF1">
    <property type="entry name" value="BLL5354 PROTEIN"/>
    <property type="match status" value="1"/>
</dbReference>
<dbReference type="InterPro" id="IPR007153">
    <property type="entry name" value="Adenosine_kinase"/>
</dbReference>
<accession>A0A158BQR0</accession>
<keyword evidence="2" id="KW-1185">Reference proteome</keyword>
<keyword evidence="1" id="KW-0418">Kinase</keyword>
<dbReference type="GO" id="GO:0016301">
    <property type="term" value="F:kinase activity"/>
    <property type="evidence" value="ECO:0007669"/>
    <property type="project" value="UniProtKB-KW"/>
</dbReference>
<organism evidence="1 2">
    <name type="scientific">Caballeronia temeraria</name>
    <dbReference type="NCBI Taxonomy" id="1777137"/>
    <lineage>
        <taxon>Bacteria</taxon>
        <taxon>Pseudomonadati</taxon>
        <taxon>Pseudomonadota</taxon>
        <taxon>Betaproteobacteria</taxon>
        <taxon>Burkholderiales</taxon>
        <taxon>Burkholderiaceae</taxon>
        <taxon>Caballeronia</taxon>
    </lineage>
</organism>
<protein>
    <submittedName>
        <fullName evidence="1">Adenosine specific kinase</fullName>
    </submittedName>
</protein>
<dbReference type="SUPFAM" id="SSF103165">
    <property type="entry name" value="Ta1353-like"/>
    <property type="match status" value="1"/>
</dbReference>
<name>A0A158BQR0_9BURK</name>
<gene>
    <name evidence="1" type="ORF">AWB76_04540</name>
</gene>
<evidence type="ECO:0000313" key="1">
    <source>
        <dbReference type="EMBL" id="SAK72351.1"/>
    </source>
</evidence>
<dbReference type="Pfam" id="PF04008">
    <property type="entry name" value="Adenosine_kin"/>
    <property type="match status" value="1"/>
</dbReference>
<keyword evidence="1" id="KW-0808">Transferase</keyword>
<proteinExistence type="predicted"/>
<dbReference type="Gene3D" id="3.40.1520.10">
    <property type="entry name" value="Ta1353-like"/>
    <property type="match status" value="1"/>
</dbReference>
<dbReference type="EMBL" id="FCOI02000016">
    <property type="protein sequence ID" value="SAK72351.1"/>
    <property type="molecule type" value="Genomic_DNA"/>
</dbReference>
<dbReference type="STRING" id="1777137.AWB76_04540"/>
<dbReference type="InterPro" id="IPR036902">
    <property type="entry name" value="Ta1353-like_sf"/>
</dbReference>
<reference evidence="2" key="1">
    <citation type="submission" date="2016-01" db="EMBL/GenBank/DDBJ databases">
        <authorList>
            <person name="Peeters Charlotte."/>
        </authorList>
    </citation>
    <scope>NUCLEOTIDE SEQUENCE [LARGE SCALE GENOMIC DNA]</scope>
</reference>
<dbReference type="RefSeq" id="WP_061162308.1">
    <property type="nucleotide sequence ID" value="NZ_FCOI02000016.1"/>
</dbReference>
<dbReference type="OrthoDB" id="9785212at2"/>